<evidence type="ECO:0008006" key="4">
    <source>
        <dbReference type="Google" id="ProtNLM"/>
    </source>
</evidence>
<sequence>MNRLWSRVGVRVTSVSLLVAGAAGGVYLGQDREVQQASAEAQLVVQADVDDTLLLKQRQAEHAAARAWQRKAEGDAAEKAAAAAKASAAQAHQLELKVIAQKKAAEEKKKAEEAAKKAEEAAKKAEESGGPVEYTGDIPASCDEYSGARATGCALMLSAGFGIDQFPCLDKLWTKESGWNYKATNPSSGAYGIPQALPGDKMGSVADDWKTNPATQIKWGLNYIEGRYDTPCGAWAHSQDVGWY</sequence>
<dbReference type="EMBL" id="BOMI01000098">
    <property type="protein sequence ID" value="GID76338.1"/>
    <property type="molecule type" value="Genomic_DNA"/>
</dbReference>
<comment type="caution">
    <text evidence="2">The sequence shown here is derived from an EMBL/GenBank/DDBJ whole genome shotgun (WGS) entry which is preliminary data.</text>
</comment>
<accession>A0ABQ3Y8N3</accession>
<feature type="coiled-coil region" evidence="1">
    <location>
        <begin position="97"/>
        <end position="128"/>
    </location>
</feature>
<evidence type="ECO:0000256" key="1">
    <source>
        <dbReference type="SAM" id="Coils"/>
    </source>
</evidence>
<evidence type="ECO:0000313" key="3">
    <source>
        <dbReference type="Proteomes" id="UP000609879"/>
    </source>
</evidence>
<name>A0ABQ3Y8N3_9ACTN</name>
<protein>
    <recommendedName>
        <fullName evidence="4">Lytic transglycosylase domain-containing protein</fullName>
    </recommendedName>
</protein>
<proteinExistence type="predicted"/>
<keyword evidence="1" id="KW-0175">Coiled coil</keyword>
<keyword evidence="3" id="KW-1185">Reference proteome</keyword>
<reference evidence="2 3" key="1">
    <citation type="submission" date="2021-01" db="EMBL/GenBank/DDBJ databases">
        <title>Whole genome shotgun sequence of Actinoplanes deccanensis NBRC 13994.</title>
        <authorList>
            <person name="Komaki H."/>
            <person name="Tamura T."/>
        </authorList>
    </citation>
    <scope>NUCLEOTIDE SEQUENCE [LARGE SCALE GENOMIC DNA]</scope>
    <source>
        <strain evidence="2 3">NBRC 13994</strain>
    </source>
</reference>
<organism evidence="2 3">
    <name type="scientific">Paractinoplanes deccanensis</name>
    <dbReference type="NCBI Taxonomy" id="113561"/>
    <lineage>
        <taxon>Bacteria</taxon>
        <taxon>Bacillati</taxon>
        <taxon>Actinomycetota</taxon>
        <taxon>Actinomycetes</taxon>
        <taxon>Micromonosporales</taxon>
        <taxon>Micromonosporaceae</taxon>
        <taxon>Paractinoplanes</taxon>
    </lineage>
</organism>
<dbReference type="RefSeq" id="WP_203768610.1">
    <property type="nucleotide sequence ID" value="NZ_BAAABO010000042.1"/>
</dbReference>
<evidence type="ECO:0000313" key="2">
    <source>
        <dbReference type="EMBL" id="GID76338.1"/>
    </source>
</evidence>
<dbReference type="Proteomes" id="UP000609879">
    <property type="component" value="Unassembled WGS sequence"/>
</dbReference>
<dbReference type="InterPro" id="IPR023346">
    <property type="entry name" value="Lysozyme-like_dom_sf"/>
</dbReference>
<dbReference type="SUPFAM" id="SSF53955">
    <property type="entry name" value="Lysozyme-like"/>
    <property type="match status" value="1"/>
</dbReference>
<gene>
    <name evidence="2" type="ORF">Ade02nite_49790</name>
</gene>